<dbReference type="EMBL" id="JBHRZH010000033">
    <property type="protein sequence ID" value="MFC3764781.1"/>
    <property type="molecule type" value="Genomic_DNA"/>
</dbReference>
<keyword evidence="2" id="KW-1133">Transmembrane helix</keyword>
<feature type="transmembrane region" description="Helical" evidence="2">
    <location>
        <begin position="149"/>
        <end position="168"/>
    </location>
</feature>
<dbReference type="Proteomes" id="UP001595699">
    <property type="component" value="Unassembled WGS sequence"/>
</dbReference>
<feature type="region of interest" description="Disordered" evidence="1">
    <location>
        <begin position="32"/>
        <end position="51"/>
    </location>
</feature>
<comment type="caution">
    <text evidence="3">The sequence shown here is derived from an EMBL/GenBank/DDBJ whole genome shotgun (WGS) entry which is preliminary data.</text>
</comment>
<protein>
    <submittedName>
        <fullName evidence="3">Zinc ribbon domain-containing protein</fullName>
    </submittedName>
</protein>
<keyword evidence="4" id="KW-1185">Reference proteome</keyword>
<dbReference type="NCBIfam" id="NF047619">
    <property type="entry name" value="NADase_discoid"/>
    <property type="match status" value="1"/>
</dbReference>
<keyword evidence="2" id="KW-0812">Transmembrane</keyword>
<name>A0ABV7YJG9_9ACTN</name>
<keyword evidence="2" id="KW-0472">Membrane</keyword>
<proteinExistence type="predicted"/>
<accession>A0ABV7YJG9</accession>
<evidence type="ECO:0000313" key="3">
    <source>
        <dbReference type="EMBL" id="MFC3764781.1"/>
    </source>
</evidence>
<gene>
    <name evidence="3" type="ORF">ACFOUW_28350</name>
</gene>
<sequence length="332" mass="35984">MIICKSCGEHNEDGTAFCVRCGVFLEWEGERVPDPSAPAEAPEEEQPVPVAAGAAVAPDVAARQPEQTKKKRLAPRKPPSNVPTGSLICGSCAMPNESSRRFCARCGNSLAEARVVRKTAWWRRLFGRERIYEPGTRKRVGTARRRTRTFVRLGVVLALLGGAGILAGPQRGLVVRGYHSVVDLFAKPEPARPVATGTTGAVKSHPAALAFDGAQNTYWAFPANKPKISPVLRATFPGPVRLVGFALFPGVSIETSKFLAATRPEQIELAATKSDGQVVVKRFPVEDKPGEQKFEFKESDITKVQLAVISSRGEHKTLATAITELEFFKARS</sequence>
<dbReference type="RefSeq" id="WP_205121569.1">
    <property type="nucleotide sequence ID" value="NZ_JAFBCM010000001.1"/>
</dbReference>
<evidence type="ECO:0000256" key="2">
    <source>
        <dbReference type="SAM" id="Phobius"/>
    </source>
</evidence>
<dbReference type="InterPro" id="IPR057561">
    <property type="entry name" value="NADase_transloc"/>
</dbReference>
<evidence type="ECO:0000256" key="1">
    <source>
        <dbReference type="SAM" id="MobiDB-lite"/>
    </source>
</evidence>
<evidence type="ECO:0000313" key="4">
    <source>
        <dbReference type="Proteomes" id="UP001595699"/>
    </source>
</evidence>
<organism evidence="3 4">
    <name type="scientific">Tenggerimyces flavus</name>
    <dbReference type="NCBI Taxonomy" id="1708749"/>
    <lineage>
        <taxon>Bacteria</taxon>
        <taxon>Bacillati</taxon>
        <taxon>Actinomycetota</taxon>
        <taxon>Actinomycetes</taxon>
        <taxon>Propionibacteriales</taxon>
        <taxon>Nocardioidaceae</taxon>
        <taxon>Tenggerimyces</taxon>
    </lineage>
</organism>
<feature type="region of interest" description="Disordered" evidence="1">
    <location>
        <begin position="59"/>
        <end position="82"/>
    </location>
</feature>
<reference evidence="4" key="1">
    <citation type="journal article" date="2019" name="Int. J. Syst. Evol. Microbiol.">
        <title>The Global Catalogue of Microorganisms (GCM) 10K type strain sequencing project: providing services to taxonomists for standard genome sequencing and annotation.</title>
        <authorList>
            <consortium name="The Broad Institute Genomics Platform"/>
            <consortium name="The Broad Institute Genome Sequencing Center for Infectious Disease"/>
            <person name="Wu L."/>
            <person name="Ma J."/>
        </authorList>
    </citation>
    <scope>NUCLEOTIDE SEQUENCE [LARGE SCALE GENOMIC DNA]</scope>
    <source>
        <strain evidence="4">CGMCC 4.7241</strain>
    </source>
</reference>